<dbReference type="InterPro" id="IPR013484">
    <property type="entry name" value="MoaB_proteobac"/>
</dbReference>
<dbReference type="PANTHER" id="PTHR43232:SF2">
    <property type="entry name" value="MOLYBDENUM COFACTOR BIOSYNTHESIS PROTEIN B"/>
    <property type="match status" value="1"/>
</dbReference>
<comment type="caution">
    <text evidence="7">The sequence shown here is derived from an EMBL/GenBank/DDBJ whole genome shotgun (WGS) entry which is preliminary data.</text>
</comment>
<proteinExistence type="inferred from homology"/>
<feature type="domain" description="MoaB/Mog" evidence="6">
    <location>
        <begin position="15"/>
        <end position="159"/>
    </location>
</feature>
<gene>
    <name evidence="7" type="ORF">J2W69_003304</name>
</gene>
<dbReference type="InterPro" id="IPR036425">
    <property type="entry name" value="MoaB/Mog-like_dom_sf"/>
</dbReference>
<evidence type="ECO:0000313" key="8">
    <source>
        <dbReference type="Proteomes" id="UP001257909"/>
    </source>
</evidence>
<dbReference type="PROSITE" id="PS01078">
    <property type="entry name" value="MOCF_BIOSYNTHESIS_1"/>
    <property type="match status" value="1"/>
</dbReference>
<evidence type="ECO:0000256" key="1">
    <source>
        <dbReference type="ARBA" id="ARBA00005046"/>
    </source>
</evidence>
<dbReference type="SUPFAM" id="SSF53218">
    <property type="entry name" value="Molybdenum cofactor biosynthesis proteins"/>
    <property type="match status" value="1"/>
</dbReference>
<name>A0ABU1W2Z9_9GAMM</name>
<comment type="function">
    <text evidence="5">May be involved in the biosynthesis of molybdopterin.</text>
</comment>
<comment type="similarity">
    <text evidence="2 5">Belongs to the MoaB/Mog family.</text>
</comment>
<evidence type="ECO:0000259" key="6">
    <source>
        <dbReference type="SMART" id="SM00852"/>
    </source>
</evidence>
<accession>A0ABU1W2Z9</accession>
<dbReference type="PANTHER" id="PTHR43232">
    <property type="entry name" value="MOLYBDENUM COFACTOR BIOSYNTHESIS PROTEIN B"/>
    <property type="match status" value="1"/>
</dbReference>
<evidence type="ECO:0000256" key="2">
    <source>
        <dbReference type="ARBA" id="ARBA00006112"/>
    </source>
</evidence>
<keyword evidence="8" id="KW-1185">Reference proteome</keyword>
<reference evidence="7 8" key="1">
    <citation type="submission" date="2023-07" db="EMBL/GenBank/DDBJ databases">
        <title>Sorghum-associated microbial communities from plants grown in Nebraska, USA.</title>
        <authorList>
            <person name="Schachtman D."/>
        </authorList>
    </citation>
    <scope>NUCLEOTIDE SEQUENCE [LARGE SCALE GENOMIC DNA]</scope>
    <source>
        <strain evidence="7 8">4138</strain>
    </source>
</reference>
<dbReference type="Pfam" id="PF00994">
    <property type="entry name" value="MoCF_biosynth"/>
    <property type="match status" value="1"/>
</dbReference>
<evidence type="ECO:0000256" key="4">
    <source>
        <dbReference type="ARBA" id="ARBA00023150"/>
    </source>
</evidence>
<dbReference type="Gene3D" id="3.40.980.10">
    <property type="entry name" value="MoaB/Mog-like domain"/>
    <property type="match status" value="1"/>
</dbReference>
<evidence type="ECO:0000313" key="7">
    <source>
        <dbReference type="EMBL" id="MDR7122345.1"/>
    </source>
</evidence>
<dbReference type="InterPro" id="IPR001453">
    <property type="entry name" value="MoaB/Mog_dom"/>
</dbReference>
<dbReference type="NCBIfam" id="TIGR00177">
    <property type="entry name" value="molyb_syn"/>
    <property type="match status" value="1"/>
</dbReference>
<keyword evidence="4 5" id="KW-0501">Molybdenum cofactor biosynthesis</keyword>
<dbReference type="InterPro" id="IPR012245">
    <property type="entry name" value="MoaB"/>
</dbReference>
<protein>
    <recommendedName>
        <fullName evidence="3 5">Molybdenum cofactor biosynthesis protein B</fullName>
    </recommendedName>
</protein>
<organism evidence="7 8">
    <name type="scientific">Rheinheimera soli</name>
    <dbReference type="NCBI Taxonomy" id="443616"/>
    <lineage>
        <taxon>Bacteria</taxon>
        <taxon>Pseudomonadati</taxon>
        <taxon>Pseudomonadota</taxon>
        <taxon>Gammaproteobacteria</taxon>
        <taxon>Chromatiales</taxon>
        <taxon>Chromatiaceae</taxon>
        <taxon>Rheinheimera</taxon>
    </lineage>
</organism>
<dbReference type="EMBL" id="JAVDWR010000015">
    <property type="protein sequence ID" value="MDR7122345.1"/>
    <property type="molecule type" value="Genomic_DNA"/>
</dbReference>
<evidence type="ECO:0000256" key="3">
    <source>
        <dbReference type="ARBA" id="ARBA00015262"/>
    </source>
</evidence>
<sequence length="182" mass="19581">MAFQFSSILTPLSVAVLTVSDTRTPDNDSSGDCLAGRLTKAGHLLAERRIVKDDLYQIRALISQWIISPDIQVILLTGGTGFTARDSTPEAVKPLLDKEIIGFGESFRQLSWQQVGSSTIQSRALAGLANQTLIVCLPGSPNACATGWDLILQDQLDSRHKPCNLVPHLKASTAALCQPRSA</sequence>
<dbReference type="Proteomes" id="UP001257909">
    <property type="component" value="Unassembled WGS sequence"/>
</dbReference>
<comment type="pathway">
    <text evidence="1 5">Cofactor biosynthesis; molybdopterin biosynthesis.</text>
</comment>
<dbReference type="NCBIfam" id="TIGR02667">
    <property type="entry name" value="moaB_proteo"/>
    <property type="match status" value="1"/>
</dbReference>
<evidence type="ECO:0000256" key="5">
    <source>
        <dbReference type="PIRNR" id="PIRNR006443"/>
    </source>
</evidence>
<dbReference type="CDD" id="cd00886">
    <property type="entry name" value="MogA_MoaB"/>
    <property type="match status" value="1"/>
</dbReference>
<dbReference type="PIRSF" id="PIRSF006443">
    <property type="entry name" value="MoaB"/>
    <property type="match status" value="1"/>
</dbReference>
<dbReference type="InterPro" id="IPR008284">
    <property type="entry name" value="MoCF_biosynth_CS"/>
</dbReference>
<dbReference type="SMART" id="SM00852">
    <property type="entry name" value="MoCF_biosynth"/>
    <property type="match status" value="1"/>
</dbReference>
<dbReference type="RefSeq" id="WP_310280523.1">
    <property type="nucleotide sequence ID" value="NZ_JAVDWR010000015.1"/>
</dbReference>